<evidence type="ECO:0000313" key="1">
    <source>
        <dbReference type="EMBL" id="VDC29159.1"/>
    </source>
</evidence>
<keyword evidence="2" id="KW-1185">Reference proteome</keyword>
<gene>
    <name evidence="1" type="ORF">PSET11_02223</name>
</gene>
<organism evidence="1 2">
    <name type="scientific">Arthrobacter ulcerisalmonis</name>
    <dbReference type="NCBI Taxonomy" id="2483813"/>
    <lineage>
        <taxon>Bacteria</taxon>
        <taxon>Bacillati</taxon>
        <taxon>Actinomycetota</taxon>
        <taxon>Actinomycetes</taxon>
        <taxon>Micrococcales</taxon>
        <taxon>Micrococcaceae</taxon>
        <taxon>Arthrobacter</taxon>
    </lineage>
</organism>
<dbReference type="RefSeq" id="WP_160118984.1">
    <property type="nucleotide sequence ID" value="NZ_JBHTHK010000001.1"/>
</dbReference>
<name>A0A3P5X3R9_9MICC</name>
<reference evidence="1 2" key="1">
    <citation type="submission" date="2018-11" db="EMBL/GenBank/DDBJ databases">
        <authorList>
            <person name="Criscuolo A."/>
        </authorList>
    </citation>
    <scope>NUCLEOTIDE SEQUENCE [LARGE SCALE GENOMIC DNA]</scope>
    <source>
        <strain evidence="1">AT11b</strain>
    </source>
</reference>
<evidence type="ECO:0000313" key="2">
    <source>
        <dbReference type="Proteomes" id="UP000280861"/>
    </source>
</evidence>
<sequence>MSALARQPETETTPVPMAEHVRRLVETWPPLTPEQSERIAVLLRPGGASA</sequence>
<dbReference type="AlphaFoldDB" id="A0A3P5X3R9"/>
<accession>A0A3P5X3R9</accession>
<dbReference type="EMBL" id="UXAU01000030">
    <property type="protein sequence ID" value="VDC29159.1"/>
    <property type="molecule type" value="Genomic_DNA"/>
</dbReference>
<dbReference type="OrthoDB" id="5124197at2"/>
<proteinExistence type="predicted"/>
<dbReference type="Proteomes" id="UP000280861">
    <property type="component" value="Unassembled WGS sequence"/>
</dbReference>
<protein>
    <submittedName>
        <fullName evidence="1">Uncharacterized protein</fullName>
    </submittedName>
</protein>